<proteinExistence type="predicted"/>
<dbReference type="eggNOG" id="ENOG503369K">
    <property type="taxonomic scope" value="Bacteria"/>
</dbReference>
<organism evidence="1 2">
    <name type="scientific">Coprobacillus cateniformis</name>
    <dbReference type="NCBI Taxonomy" id="100884"/>
    <lineage>
        <taxon>Bacteria</taxon>
        <taxon>Bacillati</taxon>
        <taxon>Bacillota</taxon>
        <taxon>Erysipelotrichia</taxon>
        <taxon>Erysipelotrichales</taxon>
        <taxon>Coprobacillaceae</taxon>
        <taxon>Coprobacillus</taxon>
    </lineage>
</organism>
<keyword evidence="2" id="KW-1185">Reference proteome</keyword>
<dbReference type="OrthoDB" id="1655078at2"/>
<sequence>MELIICDHDIVETLVIEKSVIDYCKGRNVQVLIRCCTNWQELTCLLKEKPANPVIVAKAGVAGLDIITGLKVSLGRLIWFSDLDFGVQAYQLGIPYFNMKPITHEKVYHALKMIEES</sequence>
<protein>
    <recommendedName>
        <fullName evidence="3">Response regulatory domain-containing protein</fullName>
    </recommendedName>
</protein>
<dbReference type="HOGENOM" id="CLU_139025_0_0_9"/>
<dbReference type="AlphaFoldDB" id="E7GFS9"/>
<comment type="caution">
    <text evidence="1">The sequence shown here is derived from an EMBL/GenBank/DDBJ whole genome shotgun (WGS) entry which is preliminary data.</text>
</comment>
<gene>
    <name evidence="1" type="ORF">HMPREF9488_03622</name>
</gene>
<evidence type="ECO:0008006" key="3">
    <source>
        <dbReference type="Google" id="ProtNLM"/>
    </source>
</evidence>
<dbReference type="RefSeq" id="WP_008790704.1">
    <property type="nucleotide sequence ID" value="NZ_AKCB01000001.1"/>
</dbReference>
<reference evidence="1 2" key="1">
    <citation type="submission" date="2010-12" db="EMBL/GenBank/DDBJ databases">
        <title>The Genome Sequence of Coprobacillus sp. strain 29_1.</title>
        <authorList>
            <consortium name="The Broad Institute Genome Sequencing Platform"/>
            <person name="Earl A."/>
            <person name="Ward D."/>
            <person name="Feldgarden M."/>
            <person name="Gevers D."/>
            <person name="Daigneault M."/>
            <person name="Sibley C.D."/>
            <person name="White A."/>
            <person name="Strauss J."/>
            <person name="Allen-Vercoe E."/>
            <person name="Young S.K."/>
            <person name="Zeng Q."/>
            <person name="Gargeya S."/>
            <person name="Fitzgerald M."/>
            <person name="Haas B."/>
            <person name="Abouelleil A."/>
            <person name="Alvarado L."/>
            <person name="Arachchi H.M."/>
            <person name="Berlin A."/>
            <person name="Brown A."/>
            <person name="Chapman S.B."/>
            <person name="Chen Z."/>
            <person name="Dunbar C."/>
            <person name="Freedman E."/>
            <person name="Gearin G."/>
            <person name="Gellesch M."/>
            <person name="Goldberg J."/>
            <person name="Griggs A."/>
            <person name="Gujja S."/>
            <person name="Heilman E."/>
            <person name="Heiman D."/>
            <person name="Howarth C."/>
            <person name="Larson L."/>
            <person name="Lui A."/>
            <person name="MacDonald P.J.P."/>
            <person name="Mehta T."/>
            <person name="Montmayeur A."/>
            <person name="Murphy C."/>
            <person name="Neiman D."/>
            <person name="Pearson M."/>
            <person name="Priest M."/>
            <person name="Roberts A."/>
            <person name="Saif S."/>
            <person name="Shea T."/>
            <person name="Shenoy N."/>
            <person name="Sisk P."/>
            <person name="Stolte C."/>
            <person name="Sykes S."/>
            <person name="White J."/>
            <person name="Yandava C."/>
            <person name="Nusbaum C."/>
            <person name="Birren B."/>
        </authorList>
    </citation>
    <scope>NUCLEOTIDE SEQUENCE [LARGE SCALE GENOMIC DNA]</scope>
    <source>
        <strain evidence="1 2">29_1</strain>
    </source>
</reference>
<evidence type="ECO:0000313" key="2">
    <source>
        <dbReference type="Proteomes" id="UP000003157"/>
    </source>
</evidence>
<dbReference type="EMBL" id="ADKX01000051">
    <property type="protein sequence ID" value="EFW03143.1"/>
    <property type="molecule type" value="Genomic_DNA"/>
</dbReference>
<name>E7GFS9_9FIRM</name>
<dbReference type="STRING" id="100884.GCA_000269565_01828"/>
<dbReference type="GeneID" id="78229690"/>
<accession>E7GFS9</accession>
<evidence type="ECO:0000313" key="1">
    <source>
        <dbReference type="EMBL" id="EFW03143.1"/>
    </source>
</evidence>
<dbReference type="Proteomes" id="UP000003157">
    <property type="component" value="Unassembled WGS sequence"/>
</dbReference>